<keyword evidence="6" id="KW-1133">Transmembrane helix</keyword>
<proteinExistence type="inferred from homology"/>
<evidence type="ECO:0000256" key="7">
    <source>
        <dbReference type="ARBA" id="ARBA00023053"/>
    </source>
</evidence>
<evidence type="ECO:0000256" key="3">
    <source>
        <dbReference type="ARBA" id="ARBA00022448"/>
    </source>
</evidence>
<dbReference type="OrthoDB" id="6436723at2759"/>
<protein>
    <submittedName>
        <fullName evidence="13">Uncharacterized protein</fullName>
    </submittedName>
</protein>
<dbReference type="GO" id="GO:0015280">
    <property type="term" value="F:ligand-gated sodium channel activity"/>
    <property type="evidence" value="ECO:0007669"/>
    <property type="project" value="TreeGrafter"/>
</dbReference>
<name>A0A8X6WTH1_9ARAC</name>
<keyword evidence="4 12" id="KW-0894">Sodium channel</keyword>
<evidence type="ECO:0000256" key="2">
    <source>
        <dbReference type="ARBA" id="ARBA00007193"/>
    </source>
</evidence>
<organism evidence="13 14">
    <name type="scientific">Trichonephila inaurata madagascariensis</name>
    <dbReference type="NCBI Taxonomy" id="2747483"/>
    <lineage>
        <taxon>Eukaryota</taxon>
        <taxon>Metazoa</taxon>
        <taxon>Ecdysozoa</taxon>
        <taxon>Arthropoda</taxon>
        <taxon>Chelicerata</taxon>
        <taxon>Arachnida</taxon>
        <taxon>Araneae</taxon>
        <taxon>Araneomorphae</taxon>
        <taxon>Entelegynae</taxon>
        <taxon>Araneoidea</taxon>
        <taxon>Nephilidae</taxon>
        <taxon>Trichonephila</taxon>
        <taxon>Trichonephila inaurata</taxon>
    </lineage>
</organism>
<sequence length="297" mass="34848">MVMPYFVKQQKLICTPYTSERQSKDVHYVNGFTLNLEKEELFYPWLTHQVFFAIHSPFEPINPFLDGRAMKPGYRYIINIRLEEEHFLPYPYQTNCADYEALWEKNNKTGPRSQKMCRYMCGKNISMIAFKCEKGLTMFENIKDWCCPKKLCGHPPHLGPGLSVLLKNRKECFGSCKEECLKLKYLSTIEESVYEPSKERALEWTSGKKELTVVSIRIQDIEKTVMLHDPLYSIENLFSNIGGLMGCWLGISVWAFVNIIEKTNLILTNCMKKFKMKKQEITEEVSFYPNHLNLYHK</sequence>
<dbReference type="PANTHER" id="PTHR11690">
    <property type="entry name" value="AMILORIDE-SENSITIVE SODIUM CHANNEL-RELATED"/>
    <property type="match status" value="1"/>
</dbReference>
<keyword evidence="14" id="KW-1185">Reference proteome</keyword>
<dbReference type="EMBL" id="BMAV01001407">
    <property type="protein sequence ID" value="GFY39506.1"/>
    <property type="molecule type" value="Genomic_DNA"/>
</dbReference>
<reference evidence="13" key="1">
    <citation type="submission" date="2020-08" db="EMBL/GenBank/DDBJ databases">
        <title>Multicomponent nature underlies the extraordinary mechanical properties of spider dragline silk.</title>
        <authorList>
            <person name="Kono N."/>
            <person name="Nakamura H."/>
            <person name="Mori M."/>
            <person name="Yoshida Y."/>
            <person name="Ohtoshi R."/>
            <person name="Malay A.D."/>
            <person name="Moran D.A.P."/>
            <person name="Tomita M."/>
            <person name="Numata K."/>
            <person name="Arakawa K."/>
        </authorList>
    </citation>
    <scope>NUCLEOTIDE SEQUENCE</scope>
</reference>
<evidence type="ECO:0000256" key="12">
    <source>
        <dbReference type="RuleBase" id="RU000679"/>
    </source>
</evidence>
<dbReference type="PANTHER" id="PTHR11690:SF248">
    <property type="entry name" value="PICKPOCKET 17, ISOFORM A"/>
    <property type="match status" value="1"/>
</dbReference>
<dbReference type="GO" id="GO:0005886">
    <property type="term" value="C:plasma membrane"/>
    <property type="evidence" value="ECO:0007669"/>
    <property type="project" value="TreeGrafter"/>
</dbReference>
<dbReference type="Pfam" id="PF00858">
    <property type="entry name" value="ASC"/>
    <property type="match status" value="1"/>
</dbReference>
<keyword evidence="9" id="KW-0472">Membrane</keyword>
<evidence type="ECO:0000256" key="11">
    <source>
        <dbReference type="ARBA" id="ARBA00023303"/>
    </source>
</evidence>
<evidence type="ECO:0000256" key="1">
    <source>
        <dbReference type="ARBA" id="ARBA00004141"/>
    </source>
</evidence>
<gene>
    <name evidence="13" type="primary">NCL1_27634</name>
    <name evidence="13" type="ORF">TNIN_74931</name>
</gene>
<evidence type="ECO:0000256" key="5">
    <source>
        <dbReference type="ARBA" id="ARBA00022692"/>
    </source>
</evidence>
<evidence type="ECO:0000256" key="10">
    <source>
        <dbReference type="ARBA" id="ARBA00023201"/>
    </source>
</evidence>
<evidence type="ECO:0000313" key="14">
    <source>
        <dbReference type="Proteomes" id="UP000886998"/>
    </source>
</evidence>
<evidence type="ECO:0000256" key="8">
    <source>
        <dbReference type="ARBA" id="ARBA00023065"/>
    </source>
</evidence>
<evidence type="ECO:0000256" key="9">
    <source>
        <dbReference type="ARBA" id="ARBA00023136"/>
    </source>
</evidence>
<comment type="subcellular location">
    <subcellularLocation>
        <location evidence="1">Membrane</location>
        <topology evidence="1">Multi-pass membrane protein</topology>
    </subcellularLocation>
</comment>
<accession>A0A8X6WTH1</accession>
<comment type="similarity">
    <text evidence="2 12">Belongs to the amiloride-sensitive sodium channel (TC 1.A.6) family.</text>
</comment>
<evidence type="ECO:0000256" key="4">
    <source>
        <dbReference type="ARBA" id="ARBA00022461"/>
    </source>
</evidence>
<keyword evidence="3 12" id="KW-0813">Transport</keyword>
<dbReference type="InterPro" id="IPR001873">
    <property type="entry name" value="ENaC"/>
</dbReference>
<keyword evidence="8 12" id="KW-0406">Ion transport</keyword>
<dbReference type="Gene3D" id="1.10.287.770">
    <property type="entry name" value="YojJ-like"/>
    <property type="match status" value="1"/>
</dbReference>
<keyword evidence="5 12" id="KW-0812">Transmembrane</keyword>
<evidence type="ECO:0000313" key="13">
    <source>
        <dbReference type="EMBL" id="GFY39506.1"/>
    </source>
</evidence>
<evidence type="ECO:0000256" key="6">
    <source>
        <dbReference type="ARBA" id="ARBA00022989"/>
    </source>
</evidence>
<keyword evidence="10 12" id="KW-0739">Sodium transport</keyword>
<comment type="caution">
    <text evidence="13">The sequence shown here is derived from an EMBL/GenBank/DDBJ whole genome shotgun (WGS) entry which is preliminary data.</text>
</comment>
<keyword evidence="11 12" id="KW-0407">Ion channel</keyword>
<dbReference type="AlphaFoldDB" id="A0A8X6WTH1"/>
<keyword evidence="7" id="KW-0915">Sodium</keyword>
<dbReference type="Proteomes" id="UP000886998">
    <property type="component" value="Unassembled WGS sequence"/>
</dbReference>